<protein>
    <submittedName>
        <fullName evidence="6">Flavonol synthase</fullName>
    </submittedName>
</protein>
<dbReference type="InterPro" id="IPR026992">
    <property type="entry name" value="DIOX_N"/>
</dbReference>
<organism evidence="6 7">
    <name type="scientific">Heracleum sosnowskyi</name>
    <dbReference type="NCBI Taxonomy" id="360622"/>
    <lineage>
        <taxon>Eukaryota</taxon>
        <taxon>Viridiplantae</taxon>
        <taxon>Streptophyta</taxon>
        <taxon>Embryophyta</taxon>
        <taxon>Tracheophyta</taxon>
        <taxon>Spermatophyta</taxon>
        <taxon>Magnoliopsida</taxon>
        <taxon>eudicotyledons</taxon>
        <taxon>Gunneridae</taxon>
        <taxon>Pentapetalae</taxon>
        <taxon>asterids</taxon>
        <taxon>campanulids</taxon>
        <taxon>Apiales</taxon>
        <taxon>Apiaceae</taxon>
        <taxon>Apioideae</taxon>
        <taxon>apioid superclade</taxon>
        <taxon>Tordylieae</taxon>
        <taxon>Tordyliinae</taxon>
        <taxon>Heracleum</taxon>
    </lineage>
</organism>
<dbReference type="InterPro" id="IPR044861">
    <property type="entry name" value="IPNS-like_FE2OG_OXY"/>
</dbReference>
<evidence type="ECO:0000256" key="3">
    <source>
        <dbReference type="ARBA" id="ARBA00023004"/>
    </source>
</evidence>
<evidence type="ECO:0000313" key="6">
    <source>
        <dbReference type="EMBL" id="KAK1404120.1"/>
    </source>
</evidence>
<name>A0AAD8JGH6_9APIA</name>
<dbReference type="EMBL" id="JAUIZM010000001">
    <property type="protein sequence ID" value="KAK1404120.1"/>
    <property type="molecule type" value="Genomic_DNA"/>
</dbReference>
<evidence type="ECO:0000256" key="1">
    <source>
        <dbReference type="ARBA" id="ARBA00008056"/>
    </source>
</evidence>
<dbReference type="GO" id="GO:0016705">
    <property type="term" value="F:oxidoreductase activity, acting on paired donors, with incorporation or reduction of molecular oxygen"/>
    <property type="evidence" value="ECO:0007669"/>
    <property type="project" value="UniProtKB-ARBA"/>
</dbReference>
<feature type="domain" description="Fe2OG dioxygenase" evidence="5">
    <location>
        <begin position="194"/>
        <end position="294"/>
    </location>
</feature>
<evidence type="ECO:0000256" key="2">
    <source>
        <dbReference type="ARBA" id="ARBA00022723"/>
    </source>
</evidence>
<evidence type="ECO:0000256" key="4">
    <source>
        <dbReference type="RuleBase" id="RU003682"/>
    </source>
</evidence>
<evidence type="ECO:0000313" key="7">
    <source>
        <dbReference type="Proteomes" id="UP001237642"/>
    </source>
</evidence>
<keyword evidence="7" id="KW-1185">Reference proteome</keyword>
<keyword evidence="3 4" id="KW-0408">Iron</keyword>
<dbReference type="PROSITE" id="PS51471">
    <property type="entry name" value="FE2OG_OXY"/>
    <property type="match status" value="1"/>
</dbReference>
<comment type="similarity">
    <text evidence="1 4">Belongs to the iron/ascorbate-dependent oxidoreductase family.</text>
</comment>
<dbReference type="Pfam" id="PF03171">
    <property type="entry name" value="2OG-FeII_Oxy"/>
    <property type="match status" value="1"/>
</dbReference>
<dbReference type="InterPro" id="IPR005123">
    <property type="entry name" value="Oxoglu/Fe-dep_dioxygenase_dom"/>
</dbReference>
<reference evidence="6" key="2">
    <citation type="submission" date="2023-05" db="EMBL/GenBank/DDBJ databases">
        <authorList>
            <person name="Schelkunov M.I."/>
        </authorList>
    </citation>
    <scope>NUCLEOTIDE SEQUENCE</scope>
    <source>
        <strain evidence="6">Hsosn_3</strain>
        <tissue evidence="6">Leaf</tissue>
    </source>
</reference>
<dbReference type="Proteomes" id="UP001237642">
    <property type="component" value="Unassembled WGS sequence"/>
</dbReference>
<dbReference type="GO" id="GO:0046872">
    <property type="term" value="F:metal ion binding"/>
    <property type="evidence" value="ECO:0007669"/>
    <property type="project" value="UniProtKB-KW"/>
</dbReference>
<comment type="caution">
    <text evidence="6">The sequence shown here is derived from an EMBL/GenBank/DDBJ whole genome shotgun (WGS) entry which is preliminary data.</text>
</comment>
<dbReference type="AlphaFoldDB" id="A0AAD8JGH6"/>
<reference evidence="6" key="1">
    <citation type="submission" date="2023-02" db="EMBL/GenBank/DDBJ databases">
        <title>Genome of toxic invasive species Heracleum sosnowskyi carries increased number of genes despite the absence of recent whole-genome duplications.</title>
        <authorList>
            <person name="Schelkunov M."/>
            <person name="Shtratnikova V."/>
            <person name="Makarenko M."/>
            <person name="Klepikova A."/>
            <person name="Omelchenko D."/>
            <person name="Novikova G."/>
            <person name="Obukhova E."/>
            <person name="Bogdanov V."/>
            <person name="Penin A."/>
            <person name="Logacheva M."/>
        </authorList>
    </citation>
    <scope>NUCLEOTIDE SEQUENCE</scope>
    <source>
        <strain evidence="6">Hsosn_3</strain>
        <tissue evidence="6">Leaf</tissue>
    </source>
</reference>
<dbReference type="PANTHER" id="PTHR47991">
    <property type="entry name" value="OXOGLUTARATE/IRON-DEPENDENT DIOXYGENASE"/>
    <property type="match status" value="1"/>
</dbReference>
<dbReference type="Pfam" id="PF14226">
    <property type="entry name" value="DIOX_N"/>
    <property type="match status" value="1"/>
</dbReference>
<evidence type="ECO:0000259" key="5">
    <source>
        <dbReference type="PROSITE" id="PS51471"/>
    </source>
</evidence>
<dbReference type="Gene3D" id="2.60.120.330">
    <property type="entry name" value="B-lactam Antibiotic, Isopenicillin N Synthase, Chain"/>
    <property type="match status" value="1"/>
</dbReference>
<sequence>MDAQMIQDVASVADAADTIPVRFIRPEDDRPRVKDQLPQVPVIDFSIKDEEELVAQIYNVSSEWGIFQLVNHGIPDDVISKLKQVGTHFFELSQEEKEVYASPPDAKIVDGYGSKLQKQVDGIIDGRVDHFYNILSPRAAVSYQFWPKNPTSYREATEEYTKYLLKVGERLLRCLSKGIGLEENEIRAAVGGDDLVYLLKINYYPPCPSPDLALGVEAHADMTAMTILVPNDVQGLQVLHQGNWIDAQYIPSALVINIGSVIKILSNGKYKAVIHRATVNKEKTRMSWPVFMVPPEDREVGPHPKLVTEQNPAKYKTKKYIDYAYCKLDEIPL</sequence>
<dbReference type="FunFam" id="2.60.120.330:FF:000079">
    <property type="entry name" value="Protein SRG1"/>
    <property type="match status" value="1"/>
</dbReference>
<keyword evidence="4" id="KW-0560">Oxidoreductase</keyword>
<keyword evidence="2 4" id="KW-0479">Metal-binding</keyword>
<gene>
    <name evidence="6" type="ORF">POM88_003725</name>
</gene>
<dbReference type="SUPFAM" id="SSF51197">
    <property type="entry name" value="Clavaminate synthase-like"/>
    <property type="match status" value="1"/>
</dbReference>
<accession>A0AAD8JGH6</accession>
<dbReference type="InterPro" id="IPR027443">
    <property type="entry name" value="IPNS-like_sf"/>
</dbReference>
<proteinExistence type="inferred from homology"/>
<dbReference type="InterPro" id="IPR050295">
    <property type="entry name" value="Plant_2OG-oxidoreductases"/>
</dbReference>